<reference evidence="2" key="1">
    <citation type="journal article" date="2019" name="Int. J. Syst. Evol. Microbiol.">
        <title>The Global Catalogue of Microorganisms (GCM) 10K type strain sequencing project: providing services to taxonomists for standard genome sequencing and annotation.</title>
        <authorList>
            <consortium name="The Broad Institute Genomics Platform"/>
            <consortium name="The Broad Institute Genome Sequencing Center for Infectious Disease"/>
            <person name="Wu L."/>
            <person name="Ma J."/>
        </authorList>
    </citation>
    <scope>NUCLEOTIDE SEQUENCE [LARGE SCALE GENOMIC DNA]</scope>
    <source>
        <strain evidence="2">JCM 16914</strain>
    </source>
</reference>
<evidence type="ECO:0008006" key="3">
    <source>
        <dbReference type="Google" id="ProtNLM"/>
    </source>
</evidence>
<dbReference type="Proteomes" id="UP001500133">
    <property type="component" value="Unassembled WGS sequence"/>
</dbReference>
<dbReference type="RefSeq" id="WP_344701980.1">
    <property type="nucleotide sequence ID" value="NZ_BAAAZT010000021.1"/>
</dbReference>
<accession>A0ABP7LB13</accession>
<evidence type="ECO:0000313" key="2">
    <source>
        <dbReference type="Proteomes" id="UP001500133"/>
    </source>
</evidence>
<proteinExistence type="predicted"/>
<name>A0ABP7LB13_9GAMM</name>
<gene>
    <name evidence="1" type="ORF">GCM10022228_04960</name>
</gene>
<sequence>MPHDIAYNLPRMAHTGRIQVYGVNGRYRYRLTNGQGDIEHRSTDWPGGTYGNPERALRDGLLRDSDPRLAAELDAVAMACGTTYSGALDRAHDGITLTLEA</sequence>
<comment type="caution">
    <text evidence="1">The sequence shown here is derived from an EMBL/GenBank/DDBJ whole genome shotgun (WGS) entry which is preliminary data.</text>
</comment>
<protein>
    <recommendedName>
        <fullName evidence="3">DUF1508 domain-containing protein</fullName>
    </recommendedName>
</protein>
<keyword evidence="2" id="KW-1185">Reference proteome</keyword>
<dbReference type="EMBL" id="BAAAZT010000021">
    <property type="protein sequence ID" value="GAA3897241.1"/>
    <property type="molecule type" value="Genomic_DNA"/>
</dbReference>
<evidence type="ECO:0000313" key="1">
    <source>
        <dbReference type="EMBL" id="GAA3897241.1"/>
    </source>
</evidence>
<organism evidence="1 2">
    <name type="scientific">Halomonas cibimaris</name>
    <dbReference type="NCBI Taxonomy" id="657012"/>
    <lineage>
        <taxon>Bacteria</taxon>
        <taxon>Pseudomonadati</taxon>
        <taxon>Pseudomonadota</taxon>
        <taxon>Gammaproteobacteria</taxon>
        <taxon>Oceanospirillales</taxon>
        <taxon>Halomonadaceae</taxon>
        <taxon>Halomonas</taxon>
    </lineage>
</organism>